<evidence type="ECO:0000256" key="3">
    <source>
        <dbReference type="ARBA" id="ARBA00022630"/>
    </source>
</evidence>
<dbReference type="Pfam" id="PF02770">
    <property type="entry name" value="Acyl-CoA_dh_M"/>
    <property type="match status" value="1"/>
</dbReference>
<dbReference type="InterPro" id="IPR037069">
    <property type="entry name" value="AcylCoA_DH/ox_N_sf"/>
</dbReference>
<dbReference type="Pfam" id="PF02771">
    <property type="entry name" value="Acyl-CoA_dh_N"/>
    <property type="match status" value="2"/>
</dbReference>
<evidence type="ECO:0000256" key="2">
    <source>
        <dbReference type="ARBA" id="ARBA00009347"/>
    </source>
</evidence>
<dbReference type="InterPro" id="IPR052161">
    <property type="entry name" value="Mycobact_Acyl-CoA_DH"/>
</dbReference>
<sequence length="721" mass="75427">MTIGLTEEQHELAGSVAGFVARHAPRERTRAALDRLAAGDPPESWDALVAQGLLAVHLPEEHGGAGGTAADLAVVVEEAARGLLPGPFLPTVLTSAVLTWLDGGTTAKSVLDRFAAGARGCCALSADGLTAVRSGDGYLVTGTTGHLLAPASADLLLLGARAEDGEVWFLLDGPPGDLAPSGGVDPTRGLGRITLRELPVSRDRLVAVDGDRVRNVAAVLFAAEAVGLVRWCLETGLDYVKTREQFGRPVGSFQAVKHKCARMFVELETMAAAAWDAARAVGGPDDQLELAAATAALVCVHTARRLGLETITLFGGIGYTWEHDAHLYWRRGMSLGSLLGPPAGWERVLGRGALARERDFAIDLPEEDMAFRAEVAEVIAAAAGLPEPGRRRHLAAAGLVAPHFPKPYGRAATPTEQIVIAQEYERAGVTAPSLVIGDWALPTVLAHGTEEQIAAFIPPTLRGEITWCQLFSEPGAGSDLASLSTRAVKVDGGWQITGQKVWTSSAHEADWGICLARTDPDVPKHKGLSYFLVDMRAKGVEVRPLREANGGHLFNEVFLTEVFVPDARLVGEPGQGWSLARTTLGNERVSMGGMGVTTLDLPALARAAGAPADEDVTREFGRLTAGIQAISAMGLRATLRRVSGLRPGAEASVAKVAAGWQVAAVSDAALGWAGAAGAAEDGPAGDAVHAYLSVPPQLIGGGTVEIQLNVISERILGLPRG</sequence>
<dbReference type="PANTHER" id="PTHR43292:SF4">
    <property type="entry name" value="ACYL-COA DEHYDROGENASE FADE34"/>
    <property type="match status" value="1"/>
</dbReference>
<dbReference type="RefSeq" id="WP_111870464.1">
    <property type="nucleotide sequence ID" value="NZ_QLYX01000013.1"/>
</dbReference>
<dbReference type="Proteomes" id="UP000251891">
    <property type="component" value="Unassembled WGS sequence"/>
</dbReference>
<evidence type="ECO:0000259" key="8">
    <source>
        <dbReference type="Pfam" id="PF02771"/>
    </source>
</evidence>
<proteinExistence type="inferred from homology"/>
<evidence type="ECO:0000259" key="7">
    <source>
        <dbReference type="Pfam" id="PF02770"/>
    </source>
</evidence>
<dbReference type="Gene3D" id="1.10.540.10">
    <property type="entry name" value="Acyl-CoA dehydrogenase/oxidase, N-terminal domain"/>
    <property type="match status" value="2"/>
</dbReference>
<gene>
    <name evidence="9" type="ORF">DPM19_24990</name>
</gene>
<dbReference type="InterPro" id="IPR006091">
    <property type="entry name" value="Acyl-CoA_Oxase/DH_mid-dom"/>
</dbReference>
<dbReference type="InterPro" id="IPR036250">
    <property type="entry name" value="AcylCo_DH-like_C"/>
</dbReference>
<dbReference type="EMBL" id="QLYX01000013">
    <property type="protein sequence ID" value="RAY12408.1"/>
    <property type="molecule type" value="Genomic_DNA"/>
</dbReference>
<dbReference type="InterPro" id="IPR009100">
    <property type="entry name" value="AcylCoA_DH/oxidase_NM_dom_sf"/>
</dbReference>
<dbReference type="GO" id="GO:0050660">
    <property type="term" value="F:flavin adenine dinucleotide binding"/>
    <property type="evidence" value="ECO:0007669"/>
    <property type="project" value="InterPro"/>
</dbReference>
<feature type="domain" description="Acyl-CoA dehydrogenase/oxidase C-terminal" evidence="6">
    <location>
        <begin position="574"/>
        <end position="716"/>
    </location>
</feature>
<dbReference type="PANTHER" id="PTHR43292">
    <property type="entry name" value="ACYL-COA DEHYDROGENASE"/>
    <property type="match status" value="1"/>
</dbReference>
<evidence type="ECO:0000313" key="10">
    <source>
        <dbReference type="Proteomes" id="UP000251891"/>
    </source>
</evidence>
<accession>A0A365H064</accession>
<dbReference type="SUPFAM" id="SSF56645">
    <property type="entry name" value="Acyl-CoA dehydrogenase NM domain-like"/>
    <property type="match status" value="2"/>
</dbReference>
<evidence type="ECO:0000256" key="4">
    <source>
        <dbReference type="ARBA" id="ARBA00022827"/>
    </source>
</evidence>
<feature type="domain" description="Acyl-CoA dehydrogenase/oxidase N-terminal" evidence="8">
    <location>
        <begin position="381"/>
        <end position="464"/>
    </location>
</feature>
<evidence type="ECO:0000259" key="6">
    <source>
        <dbReference type="Pfam" id="PF00441"/>
    </source>
</evidence>
<evidence type="ECO:0000256" key="1">
    <source>
        <dbReference type="ARBA" id="ARBA00001974"/>
    </source>
</evidence>
<comment type="similarity">
    <text evidence="2">Belongs to the acyl-CoA dehydrogenase family.</text>
</comment>
<dbReference type="GO" id="GO:0016627">
    <property type="term" value="F:oxidoreductase activity, acting on the CH-CH group of donors"/>
    <property type="evidence" value="ECO:0007669"/>
    <property type="project" value="InterPro"/>
</dbReference>
<keyword evidence="10" id="KW-1185">Reference proteome</keyword>
<evidence type="ECO:0000256" key="5">
    <source>
        <dbReference type="ARBA" id="ARBA00023002"/>
    </source>
</evidence>
<dbReference type="Pfam" id="PF00441">
    <property type="entry name" value="Acyl-CoA_dh_1"/>
    <property type="match status" value="2"/>
</dbReference>
<dbReference type="OrthoDB" id="2431337at2"/>
<dbReference type="SUPFAM" id="SSF47203">
    <property type="entry name" value="Acyl-CoA dehydrogenase C-terminal domain-like"/>
    <property type="match status" value="2"/>
</dbReference>
<dbReference type="AlphaFoldDB" id="A0A365H064"/>
<name>A0A365H064_9ACTN</name>
<feature type="domain" description="Acyl-CoA oxidase/dehydrogenase middle" evidence="7">
    <location>
        <begin position="468"/>
        <end position="557"/>
    </location>
</feature>
<feature type="domain" description="Acyl-CoA dehydrogenase/oxidase C-terminal" evidence="6">
    <location>
        <begin position="217"/>
        <end position="332"/>
    </location>
</feature>
<keyword evidence="4" id="KW-0274">FAD</keyword>
<comment type="caution">
    <text evidence="9">The sequence shown here is derived from an EMBL/GenBank/DDBJ whole genome shotgun (WGS) entry which is preliminary data.</text>
</comment>
<keyword evidence="5" id="KW-0560">Oxidoreductase</keyword>
<dbReference type="InterPro" id="IPR009075">
    <property type="entry name" value="AcylCo_DH/oxidase_C"/>
</dbReference>
<dbReference type="Gene3D" id="1.20.140.10">
    <property type="entry name" value="Butyryl-CoA Dehydrogenase, subunit A, domain 3"/>
    <property type="match status" value="2"/>
</dbReference>
<dbReference type="InterPro" id="IPR046373">
    <property type="entry name" value="Acyl-CoA_Oxase/DH_mid-dom_sf"/>
</dbReference>
<comment type="cofactor">
    <cofactor evidence="1">
        <name>FAD</name>
        <dbReference type="ChEBI" id="CHEBI:57692"/>
    </cofactor>
</comment>
<protein>
    <submittedName>
        <fullName evidence="9">Acyl-CoA dehydrogenase</fullName>
    </submittedName>
</protein>
<keyword evidence="3" id="KW-0285">Flavoprotein</keyword>
<organism evidence="9 10">
    <name type="scientific">Actinomadura craniellae</name>
    <dbReference type="NCBI Taxonomy" id="2231787"/>
    <lineage>
        <taxon>Bacteria</taxon>
        <taxon>Bacillati</taxon>
        <taxon>Actinomycetota</taxon>
        <taxon>Actinomycetes</taxon>
        <taxon>Streptosporangiales</taxon>
        <taxon>Thermomonosporaceae</taxon>
        <taxon>Actinomadura</taxon>
    </lineage>
</organism>
<dbReference type="Gene3D" id="2.40.110.10">
    <property type="entry name" value="Butyryl-CoA Dehydrogenase, subunit A, domain 2"/>
    <property type="match status" value="1"/>
</dbReference>
<evidence type="ECO:0000313" key="9">
    <source>
        <dbReference type="EMBL" id="RAY12408.1"/>
    </source>
</evidence>
<reference evidence="9 10" key="1">
    <citation type="submission" date="2018-06" db="EMBL/GenBank/DDBJ databases">
        <title>Actinomadura craniellae sp. nov. isolated from marine sponge Craniella sp.</title>
        <authorList>
            <person name="Li L."/>
            <person name="Xu Q.H."/>
            <person name="Lin H.W."/>
            <person name="Lu Y.H."/>
        </authorList>
    </citation>
    <scope>NUCLEOTIDE SEQUENCE [LARGE SCALE GENOMIC DNA]</scope>
    <source>
        <strain evidence="9 10">LHW63021</strain>
    </source>
</reference>
<feature type="domain" description="Acyl-CoA dehydrogenase/oxidase N-terminal" evidence="8">
    <location>
        <begin position="6"/>
        <end position="98"/>
    </location>
</feature>
<dbReference type="GO" id="GO:0005886">
    <property type="term" value="C:plasma membrane"/>
    <property type="evidence" value="ECO:0007669"/>
    <property type="project" value="TreeGrafter"/>
</dbReference>
<dbReference type="InterPro" id="IPR013786">
    <property type="entry name" value="AcylCoA_DH/ox_N"/>
</dbReference>
<dbReference type="FunFam" id="2.40.110.10:FF:000011">
    <property type="entry name" value="Acyl-CoA dehydrogenase FadE34"/>
    <property type="match status" value="1"/>
</dbReference>